<feature type="non-terminal residue" evidence="1">
    <location>
        <position position="152"/>
    </location>
</feature>
<gene>
    <name evidence="1" type="ORF">SE17_41065</name>
</gene>
<evidence type="ECO:0000313" key="1">
    <source>
        <dbReference type="EMBL" id="KPV47882.1"/>
    </source>
</evidence>
<dbReference type="Proteomes" id="UP000050509">
    <property type="component" value="Unassembled WGS sequence"/>
</dbReference>
<evidence type="ECO:0000313" key="2">
    <source>
        <dbReference type="Proteomes" id="UP000050509"/>
    </source>
</evidence>
<dbReference type="EMBL" id="LJCR01003142">
    <property type="protein sequence ID" value="KPV47882.1"/>
    <property type="molecule type" value="Genomic_DNA"/>
</dbReference>
<organism evidence="1 2">
    <name type="scientific">Kouleothrix aurantiaca</name>
    <dbReference type="NCBI Taxonomy" id="186479"/>
    <lineage>
        <taxon>Bacteria</taxon>
        <taxon>Bacillati</taxon>
        <taxon>Chloroflexota</taxon>
        <taxon>Chloroflexia</taxon>
        <taxon>Chloroflexales</taxon>
        <taxon>Roseiflexineae</taxon>
        <taxon>Roseiflexaceae</taxon>
        <taxon>Kouleothrix</taxon>
    </lineage>
</organism>
<name>A0A0P9CPH4_9CHLR</name>
<keyword evidence="2" id="KW-1185">Reference proteome</keyword>
<sequence length="152" mass="16514">MKTFASSLFPFVLVLGVVAAVYGFWWRTAAPPPVLAPLGAPPPTSPAIEDRWGVRVKQVGVTADGGLLDFRYLVLDTDKSMAMHQDPTTQPYIIDEASGVVINSSPTMSHKHILSPGLTYFELYRNPKGVVKPGSMLTVVIGDLRLEHLVAQ</sequence>
<protein>
    <submittedName>
        <fullName evidence="1">Uncharacterized protein</fullName>
    </submittedName>
</protein>
<dbReference type="AlphaFoldDB" id="A0A0P9CPH4"/>
<accession>A0A0P9CPH4</accession>
<reference evidence="1 2" key="1">
    <citation type="submission" date="2015-09" db="EMBL/GenBank/DDBJ databases">
        <title>Draft genome sequence of Kouleothrix aurantiaca JCM 19913.</title>
        <authorList>
            <person name="Hemp J."/>
        </authorList>
    </citation>
    <scope>NUCLEOTIDE SEQUENCE [LARGE SCALE GENOMIC DNA]</scope>
    <source>
        <strain evidence="1 2">COM-B</strain>
    </source>
</reference>
<comment type="caution">
    <text evidence="1">The sequence shown here is derived from an EMBL/GenBank/DDBJ whole genome shotgun (WGS) entry which is preliminary data.</text>
</comment>
<proteinExistence type="predicted"/>